<dbReference type="InterPro" id="IPR036875">
    <property type="entry name" value="Znf_CCHC_sf"/>
</dbReference>
<organism evidence="4 5">
    <name type="scientific">Clavelina lepadiformis</name>
    <name type="common">Light-bulb sea squirt</name>
    <name type="synonym">Ascidia lepadiformis</name>
    <dbReference type="NCBI Taxonomy" id="159417"/>
    <lineage>
        <taxon>Eukaryota</taxon>
        <taxon>Metazoa</taxon>
        <taxon>Chordata</taxon>
        <taxon>Tunicata</taxon>
        <taxon>Ascidiacea</taxon>
        <taxon>Aplousobranchia</taxon>
        <taxon>Clavelinidae</taxon>
        <taxon>Clavelina</taxon>
    </lineage>
</organism>
<comment type="caution">
    <text evidence="4">The sequence shown here is derived from an EMBL/GenBank/DDBJ whole genome shotgun (WGS) entry which is preliminary data.</text>
</comment>
<dbReference type="Proteomes" id="UP001642483">
    <property type="component" value="Unassembled WGS sequence"/>
</dbReference>
<evidence type="ECO:0000256" key="2">
    <source>
        <dbReference type="SAM" id="Coils"/>
    </source>
</evidence>
<evidence type="ECO:0000259" key="3">
    <source>
        <dbReference type="PROSITE" id="PS50158"/>
    </source>
</evidence>
<dbReference type="InterPro" id="IPR001878">
    <property type="entry name" value="Znf_CCHC"/>
</dbReference>
<sequence>MLSLPEEVKLEMKYNGAQLGTINYEELKSKAEEVACCSLRCYRAKLQLIQRTQALGETNRSYVNALVNLGAIAYPKPEDEGTKNDVLYNALIAGLRIKHEAEKLVTCNMEQVPSACEEIKQMIQELRQEVDTLRDSLSEISRRSRLHHNHTFRPRESRTCFACGEIGHIERCCLQRNRQGNANGAGTGVRP</sequence>
<proteinExistence type="predicted"/>
<dbReference type="SUPFAM" id="SSF57756">
    <property type="entry name" value="Retrovirus zinc finger-like domains"/>
    <property type="match status" value="1"/>
</dbReference>
<dbReference type="EMBL" id="CAWYQH010000101">
    <property type="protein sequence ID" value="CAK8686052.1"/>
    <property type="molecule type" value="Genomic_DNA"/>
</dbReference>
<keyword evidence="5" id="KW-1185">Reference proteome</keyword>
<dbReference type="Gene3D" id="4.10.60.10">
    <property type="entry name" value="Zinc finger, CCHC-type"/>
    <property type="match status" value="1"/>
</dbReference>
<keyword evidence="2" id="KW-0175">Coiled coil</keyword>
<gene>
    <name evidence="4" type="ORF">CVLEPA_LOCUS17964</name>
</gene>
<evidence type="ECO:0000313" key="4">
    <source>
        <dbReference type="EMBL" id="CAK8686052.1"/>
    </source>
</evidence>
<evidence type="ECO:0000256" key="1">
    <source>
        <dbReference type="PROSITE-ProRule" id="PRU00047"/>
    </source>
</evidence>
<feature type="coiled-coil region" evidence="2">
    <location>
        <begin position="116"/>
        <end position="143"/>
    </location>
</feature>
<dbReference type="PROSITE" id="PS50158">
    <property type="entry name" value="ZF_CCHC"/>
    <property type="match status" value="1"/>
</dbReference>
<keyword evidence="1" id="KW-0863">Zinc-finger</keyword>
<keyword evidence="1" id="KW-0862">Zinc</keyword>
<evidence type="ECO:0000313" key="5">
    <source>
        <dbReference type="Proteomes" id="UP001642483"/>
    </source>
</evidence>
<name>A0ABP0G4H1_CLALP</name>
<reference evidence="4 5" key="1">
    <citation type="submission" date="2024-02" db="EMBL/GenBank/DDBJ databases">
        <authorList>
            <person name="Daric V."/>
            <person name="Darras S."/>
        </authorList>
    </citation>
    <scope>NUCLEOTIDE SEQUENCE [LARGE SCALE GENOMIC DNA]</scope>
</reference>
<protein>
    <recommendedName>
        <fullName evidence="3">CCHC-type domain-containing protein</fullName>
    </recommendedName>
</protein>
<feature type="domain" description="CCHC-type" evidence="3">
    <location>
        <begin position="160"/>
        <end position="173"/>
    </location>
</feature>
<accession>A0ABP0G4H1</accession>
<keyword evidence="1" id="KW-0479">Metal-binding</keyword>